<proteinExistence type="predicted"/>
<dbReference type="Gene3D" id="1.20.1080.10">
    <property type="entry name" value="Glycerol uptake facilitator protein"/>
    <property type="match status" value="1"/>
</dbReference>
<dbReference type="KEGG" id="dsc:ABOD76_00005"/>
<dbReference type="GO" id="GO:0015499">
    <property type="term" value="F:formate transmembrane transporter activity"/>
    <property type="evidence" value="ECO:0007669"/>
    <property type="project" value="TreeGrafter"/>
</dbReference>
<feature type="compositionally biased region" description="Basic and acidic residues" evidence="5">
    <location>
        <begin position="1"/>
        <end position="19"/>
    </location>
</feature>
<dbReference type="PANTHER" id="PTHR30520:SF2">
    <property type="entry name" value="INNER MEMBRANE PROTEIN YFDC"/>
    <property type="match status" value="1"/>
</dbReference>
<dbReference type="GO" id="GO:0005886">
    <property type="term" value="C:plasma membrane"/>
    <property type="evidence" value="ECO:0007669"/>
    <property type="project" value="TreeGrafter"/>
</dbReference>
<evidence type="ECO:0000256" key="4">
    <source>
        <dbReference type="ARBA" id="ARBA00023136"/>
    </source>
</evidence>
<feature type="region of interest" description="Disordered" evidence="5">
    <location>
        <begin position="1"/>
        <end position="27"/>
    </location>
</feature>
<feature type="transmembrane region" description="Helical" evidence="6">
    <location>
        <begin position="183"/>
        <end position="205"/>
    </location>
</feature>
<gene>
    <name evidence="7" type="ORF">ABOD76_00005</name>
</gene>
<comment type="subcellular location">
    <subcellularLocation>
        <location evidence="1">Membrane</location>
        <topology evidence="1">Multi-pass membrane protein</topology>
    </subcellularLocation>
</comment>
<feature type="transmembrane region" description="Helical" evidence="6">
    <location>
        <begin position="252"/>
        <end position="274"/>
    </location>
</feature>
<dbReference type="InterPro" id="IPR023271">
    <property type="entry name" value="Aquaporin-like"/>
</dbReference>
<keyword evidence="7" id="KW-0614">Plasmid</keyword>
<keyword evidence="4 6" id="KW-0472">Membrane</keyword>
<dbReference type="RefSeq" id="WP_350240840.1">
    <property type="nucleotide sequence ID" value="NZ_CP158296.1"/>
</dbReference>
<evidence type="ECO:0000256" key="5">
    <source>
        <dbReference type="SAM" id="MobiDB-lite"/>
    </source>
</evidence>
<reference evidence="7" key="1">
    <citation type="submission" date="2024-06" db="EMBL/GenBank/DDBJ databases">
        <title>Draft Genome Sequence of Deinococcus sonorensis Type Strain KR-87, a Biofilm Producing Representative of the Genus Deinococcus.</title>
        <authorList>
            <person name="Boren L.S."/>
            <person name="Grosso R.A."/>
            <person name="Hugenberg-Cox A.N."/>
            <person name="Hill J.T.E."/>
            <person name="Albert C.M."/>
            <person name="Tuohy J.M."/>
        </authorList>
    </citation>
    <scope>NUCLEOTIDE SEQUENCE</scope>
    <source>
        <strain evidence="7">KR-87</strain>
        <plasmid evidence="7">pDson04</plasmid>
    </source>
</reference>
<dbReference type="InterPro" id="IPR000292">
    <property type="entry name" value="For/NO2_transpt"/>
</dbReference>
<evidence type="ECO:0000256" key="2">
    <source>
        <dbReference type="ARBA" id="ARBA00022692"/>
    </source>
</evidence>
<dbReference type="AlphaFoldDB" id="A0AAU7U551"/>
<feature type="transmembrane region" description="Helical" evidence="6">
    <location>
        <begin position="135"/>
        <end position="157"/>
    </location>
</feature>
<evidence type="ECO:0000256" key="3">
    <source>
        <dbReference type="ARBA" id="ARBA00022989"/>
    </source>
</evidence>
<accession>A0AAU7U551</accession>
<evidence type="ECO:0000256" key="1">
    <source>
        <dbReference type="ARBA" id="ARBA00004141"/>
    </source>
</evidence>
<feature type="transmembrane region" description="Helical" evidence="6">
    <location>
        <begin position="212"/>
        <end position="232"/>
    </location>
</feature>
<protein>
    <submittedName>
        <fullName evidence="7">Formate/nitrite transporter family protein</fullName>
    </submittedName>
</protein>
<keyword evidence="3 6" id="KW-1133">Transmembrane helix</keyword>
<name>A0AAU7U551_9DEIO</name>
<keyword evidence="2 6" id="KW-0812">Transmembrane</keyword>
<dbReference type="PANTHER" id="PTHR30520">
    <property type="entry name" value="FORMATE TRANSPORTER-RELATED"/>
    <property type="match status" value="1"/>
</dbReference>
<organism evidence="7">
    <name type="scientific">Deinococcus sonorensis KR-87</name>
    <dbReference type="NCBI Taxonomy" id="694439"/>
    <lineage>
        <taxon>Bacteria</taxon>
        <taxon>Thermotogati</taxon>
        <taxon>Deinococcota</taxon>
        <taxon>Deinococci</taxon>
        <taxon>Deinococcales</taxon>
        <taxon>Deinococcaceae</taxon>
        <taxon>Deinococcus</taxon>
    </lineage>
</organism>
<dbReference type="EMBL" id="CP158296">
    <property type="protein sequence ID" value="XBV83394.1"/>
    <property type="molecule type" value="Genomic_DNA"/>
</dbReference>
<dbReference type="Pfam" id="PF01226">
    <property type="entry name" value="Form_Nir_trans"/>
    <property type="match status" value="1"/>
</dbReference>
<evidence type="ECO:0000313" key="7">
    <source>
        <dbReference type="EMBL" id="XBV83394.1"/>
    </source>
</evidence>
<evidence type="ECO:0000256" key="6">
    <source>
        <dbReference type="SAM" id="Phobius"/>
    </source>
</evidence>
<sequence>MASPRADDEQKAADDRPPQMEDQEAQQVEERAAISPLVVHEVIRNLGKEELERPVSALAYSGLAAGLSMGFSLVAEGLLRQHLPDVSWRPLISKFGYSLGFLIVILGRQQLFTENTLTPILPLLHRFSMQRLWQVLRLWGVVLLTNLIGAFLFAFVISHTDAFESGTRATFADIGRAAADHPFWTIVIRGVFAGWLIALMVWLLPAAEVARVSIIIILTFIVGLAEFSHIIAGSVEVLYLVTTGALSFTKYLGSYMVPTLLGNILGGVSLVAALNHAQVVAGSNKAKSDEKGG</sequence>
<geneLocation type="plasmid" evidence="7">
    <name>pDson04</name>
</geneLocation>